<dbReference type="InterPro" id="IPR000257">
    <property type="entry name" value="Uroporphyrinogen_deCOase"/>
</dbReference>
<dbReference type="CDD" id="cd03465">
    <property type="entry name" value="URO-D_like"/>
    <property type="match status" value="1"/>
</dbReference>
<organism evidence="2 3">
    <name type="scientific">Candidatus Abyssobacteria bacterium SURF_17</name>
    <dbReference type="NCBI Taxonomy" id="2093361"/>
    <lineage>
        <taxon>Bacteria</taxon>
        <taxon>Pseudomonadati</taxon>
        <taxon>Candidatus Hydrogenedentota</taxon>
        <taxon>Candidatus Abyssobacteria</taxon>
    </lineage>
</organism>
<name>A0A419EYQ1_9BACT</name>
<sequence length="359" mass="39467">MSTSTIDVINWVGRKRAMRPVGLLLRKAVSGKSFAQMAASSGRRIGAPIMGAYLSTLTETTVKENLLDGHTMFRTTEKYITEFKPDFVMCTFPDLTAEAEACGCKINMPDNALPSVTVHPIQSRDDMKNLRIPDPHKDGRLKVFIDATRLFSERFTLPKTAASAGPFTLAAELMGVEVITRKTVKEPVLVQEVMEYALQVVQRYNEELIRAGADVIGIAEPTCSLLSAKAFEKFVLPYLQRYVKSLPIPATLHICGRANHLVELMCKTGVTGISVDSPTDVTKLKGRVPTDIIILGNLAPVDILMMKKPDEVRAATIELLRAMEDVPNFGLLSGCDLPVGTPMENIEAMINAVREYRGN</sequence>
<dbReference type="SUPFAM" id="SSF51726">
    <property type="entry name" value="UROD/MetE-like"/>
    <property type="match status" value="1"/>
</dbReference>
<dbReference type="PANTHER" id="PTHR47099">
    <property type="entry name" value="METHYLCOBAMIDE:COM METHYLTRANSFERASE MTBA"/>
    <property type="match status" value="1"/>
</dbReference>
<dbReference type="GO" id="GO:0008168">
    <property type="term" value="F:methyltransferase activity"/>
    <property type="evidence" value="ECO:0007669"/>
    <property type="project" value="UniProtKB-KW"/>
</dbReference>
<dbReference type="GO" id="GO:0004853">
    <property type="term" value="F:uroporphyrinogen decarboxylase activity"/>
    <property type="evidence" value="ECO:0007669"/>
    <property type="project" value="InterPro"/>
</dbReference>
<evidence type="ECO:0000313" key="3">
    <source>
        <dbReference type="Proteomes" id="UP000285961"/>
    </source>
</evidence>
<proteinExistence type="predicted"/>
<dbReference type="GO" id="GO:0032259">
    <property type="term" value="P:methylation"/>
    <property type="evidence" value="ECO:0007669"/>
    <property type="project" value="UniProtKB-KW"/>
</dbReference>
<dbReference type="Proteomes" id="UP000285961">
    <property type="component" value="Unassembled WGS sequence"/>
</dbReference>
<accession>A0A419EYQ1</accession>
<keyword evidence="2" id="KW-0489">Methyltransferase</keyword>
<reference evidence="2 3" key="1">
    <citation type="journal article" date="2017" name="ISME J.">
        <title>Energy and carbon metabolisms in a deep terrestrial subsurface fluid microbial community.</title>
        <authorList>
            <person name="Momper L."/>
            <person name="Jungbluth S.P."/>
            <person name="Lee M.D."/>
            <person name="Amend J.P."/>
        </authorList>
    </citation>
    <scope>NUCLEOTIDE SEQUENCE [LARGE SCALE GENOMIC DNA]</scope>
    <source>
        <strain evidence="2">SURF_17</strain>
    </source>
</reference>
<dbReference type="EMBL" id="QZKI01000071">
    <property type="protein sequence ID" value="RJP70309.1"/>
    <property type="molecule type" value="Genomic_DNA"/>
</dbReference>
<evidence type="ECO:0000313" key="2">
    <source>
        <dbReference type="EMBL" id="RJP70309.1"/>
    </source>
</evidence>
<dbReference type="InterPro" id="IPR052024">
    <property type="entry name" value="Methanogen_methyltrans"/>
</dbReference>
<feature type="domain" description="Uroporphyrinogen decarboxylase (URO-D)" evidence="1">
    <location>
        <begin position="49"/>
        <end position="356"/>
    </location>
</feature>
<protein>
    <submittedName>
        <fullName evidence="2">Methylcobamide--CoM methyltransferase</fullName>
    </submittedName>
</protein>
<gene>
    <name evidence="2" type="ORF">C4532_09435</name>
</gene>
<keyword evidence="2" id="KW-0808">Transferase</keyword>
<dbReference type="PANTHER" id="PTHR47099:SF1">
    <property type="entry name" value="METHYLCOBAMIDE:COM METHYLTRANSFERASE MTBA"/>
    <property type="match status" value="1"/>
</dbReference>
<comment type="caution">
    <text evidence="2">The sequence shown here is derived from an EMBL/GenBank/DDBJ whole genome shotgun (WGS) entry which is preliminary data.</text>
</comment>
<dbReference type="Gene3D" id="3.20.20.210">
    <property type="match status" value="1"/>
</dbReference>
<dbReference type="InterPro" id="IPR038071">
    <property type="entry name" value="UROD/MetE-like_sf"/>
</dbReference>
<evidence type="ECO:0000259" key="1">
    <source>
        <dbReference type="Pfam" id="PF01208"/>
    </source>
</evidence>
<dbReference type="AlphaFoldDB" id="A0A419EYQ1"/>
<dbReference type="Pfam" id="PF01208">
    <property type="entry name" value="URO-D"/>
    <property type="match status" value="1"/>
</dbReference>
<dbReference type="GO" id="GO:0006779">
    <property type="term" value="P:porphyrin-containing compound biosynthetic process"/>
    <property type="evidence" value="ECO:0007669"/>
    <property type="project" value="InterPro"/>
</dbReference>